<dbReference type="OrthoDB" id="3693336at2759"/>
<gene>
    <name evidence="3" type="ORF">K504DRAFT_212627</name>
</gene>
<keyword evidence="1" id="KW-0175">Coiled coil</keyword>
<sequence length="397" mass="44357">MWVFVGTGNNGQISSAASRGAPDVVSTSLGVKQKGDETISPNSHPHDNGTTRQPLVGAKKRKANDGGGDTRREMHDQGVQQGLEAPKPPPTVAEMLKENIEKVSYYQKNLSSLGHSREKELNDKNGEILALMARPCGGECQKNIAMAQELAEARIKAAEEAFERNWQKEVDKTTAFSKTIAALALADRVTNTELQGKIERRDANITVLQRQIANHVIHTQKGPDIRDGKVAALEREVAALKLESTKIKLDISEAKLEKVNQVMALQDEQTMLWGMISRAQMKEQKLSRTHHEAPRDNALYLFYQPKNHYEYRDGKVRPSSYGSNESWDLGLCHGHFRLPSPCAYGDECDWRHKPLSQDEKDYIQNCLGRRGREFLIDAGKTTDVKALSSHPGALRWK</sequence>
<dbReference type="AlphaFoldDB" id="A0A6G1KIU6"/>
<organism evidence="3 4">
    <name type="scientific">Pleomassaria siparia CBS 279.74</name>
    <dbReference type="NCBI Taxonomy" id="1314801"/>
    <lineage>
        <taxon>Eukaryota</taxon>
        <taxon>Fungi</taxon>
        <taxon>Dikarya</taxon>
        <taxon>Ascomycota</taxon>
        <taxon>Pezizomycotina</taxon>
        <taxon>Dothideomycetes</taxon>
        <taxon>Pleosporomycetidae</taxon>
        <taxon>Pleosporales</taxon>
        <taxon>Pleomassariaceae</taxon>
        <taxon>Pleomassaria</taxon>
    </lineage>
</organism>
<evidence type="ECO:0000313" key="3">
    <source>
        <dbReference type="EMBL" id="KAF2712826.1"/>
    </source>
</evidence>
<evidence type="ECO:0000256" key="1">
    <source>
        <dbReference type="SAM" id="Coils"/>
    </source>
</evidence>
<proteinExistence type="predicted"/>
<evidence type="ECO:0000313" key="4">
    <source>
        <dbReference type="Proteomes" id="UP000799428"/>
    </source>
</evidence>
<name>A0A6G1KIU6_9PLEO</name>
<dbReference type="Proteomes" id="UP000799428">
    <property type="component" value="Unassembled WGS sequence"/>
</dbReference>
<feature type="coiled-coil region" evidence="1">
    <location>
        <begin position="230"/>
        <end position="262"/>
    </location>
</feature>
<protein>
    <recommendedName>
        <fullName evidence="5">C3H1-type domain-containing protein</fullName>
    </recommendedName>
</protein>
<accession>A0A6G1KIU6</accession>
<evidence type="ECO:0000256" key="2">
    <source>
        <dbReference type="SAM" id="MobiDB-lite"/>
    </source>
</evidence>
<reference evidence="3" key="1">
    <citation type="journal article" date="2020" name="Stud. Mycol.">
        <title>101 Dothideomycetes genomes: a test case for predicting lifestyles and emergence of pathogens.</title>
        <authorList>
            <person name="Haridas S."/>
            <person name="Albert R."/>
            <person name="Binder M."/>
            <person name="Bloem J."/>
            <person name="Labutti K."/>
            <person name="Salamov A."/>
            <person name="Andreopoulos B."/>
            <person name="Baker S."/>
            <person name="Barry K."/>
            <person name="Bills G."/>
            <person name="Bluhm B."/>
            <person name="Cannon C."/>
            <person name="Castanera R."/>
            <person name="Culley D."/>
            <person name="Daum C."/>
            <person name="Ezra D."/>
            <person name="Gonzalez J."/>
            <person name="Henrissat B."/>
            <person name="Kuo A."/>
            <person name="Liang C."/>
            <person name="Lipzen A."/>
            <person name="Lutzoni F."/>
            <person name="Magnuson J."/>
            <person name="Mondo S."/>
            <person name="Nolan M."/>
            <person name="Ohm R."/>
            <person name="Pangilinan J."/>
            <person name="Park H.-J."/>
            <person name="Ramirez L."/>
            <person name="Alfaro M."/>
            <person name="Sun H."/>
            <person name="Tritt A."/>
            <person name="Yoshinaga Y."/>
            <person name="Zwiers L.-H."/>
            <person name="Turgeon B."/>
            <person name="Goodwin S."/>
            <person name="Spatafora J."/>
            <person name="Crous P."/>
            <person name="Grigoriev I."/>
        </authorList>
    </citation>
    <scope>NUCLEOTIDE SEQUENCE</scope>
    <source>
        <strain evidence="3">CBS 279.74</strain>
    </source>
</reference>
<keyword evidence="4" id="KW-1185">Reference proteome</keyword>
<feature type="region of interest" description="Disordered" evidence="2">
    <location>
        <begin position="1"/>
        <end position="89"/>
    </location>
</feature>
<evidence type="ECO:0008006" key="5">
    <source>
        <dbReference type="Google" id="ProtNLM"/>
    </source>
</evidence>
<dbReference type="EMBL" id="MU005766">
    <property type="protein sequence ID" value="KAF2712826.1"/>
    <property type="molecule type" value="Genomic_DNA"/>
</dbReference>